<dbReference type="SMART" id="SM00382">
    <property type="entry name" value="AAA"/>
    <property type="match status" value="1"/>
</dbReference>
<dbReference type="InterPro" id="IPR027417">
    <property type="entry name" value="P-loop_NTPase"/>
</dbReference>
<dbReference type="PANTHER" id="PTHR30121:SF6">
    <property type="entry name" value="SLR6007 PROTEIN"/>
    <property type="match status" value="1"/>
</dbReference>
<keyword evidence="4" id="KW-1185">Reference proteome</keyword>
<organism evidence="3 4">
    <name type="scientific">Methylobacterium goesingense</name>
    <dbReference type="NCBI Taxonomy" id="243690"/>
    <lineage>
        <taxon>Bacteria</taxon>
        <taxon>Pseudomonadati</taxon>
        <taxon>Pseudomonadota</taxon>
        <taxon>Alphaproteobacteria</taxon>
        <taxon>Hyphomicrobiales</taxon>
        <taxon>Methylobacteriaceae</taxon>
        <taxon>Methylobacterium</taxon>
    </lineage>
</organism>
<proteinExistence type="predicted"/>
<evidence type="ECO:0000256" key="1">
    <source>
        <dbReference type="SAM" id="MobiDB-lite"/>
    </source>
</evidence>
<name>A0ABV2L292_9HYPH</name>
<protein>
    <recommendedName>
        <fullName evidence="2">AAA+ ATPase domain-containing protein</fullName>
    </recommendedName>
</protein>
<feature type="region of interest" description="Disordered" evidence="1">
    <location>
        <begin position="594"/>
        <end position="656"/>
    </location>
</feature>
<evidence type="ECO:0000313" key="4">
    <source>
        <dbReference type="Proteomes" id="UP001549145"/>
    </source>
</evidence>
<feature type="region of interest" description="Disordered" evidence="1">
    <location>
        <begin position="1035"/>
        <end position="1059"/>
    </location>
</feature>
<dbReference type="Gene3D" id="3.40.50.300">
    <property type="entry name" value="P-loop containing nucleotide triphosphate hydrolases"/>
    <property type="match status" value="2"/>
</dbReference>
<dbReference type="RefSeq" id="WP_238281048.1">
    <property type="nucleotide sequence ID" value="NZ_BPQL01000115.1"/>
</dbReference>
<sequence length="1059" mass="113267">MSDALDALRRVDFDWVRTLDSIWIDTEPTGGPNERLVPEIVADLHDKARQPADRAPGRVLVGQSGVGKTHLVGQLRREAWRRGAWFVPLDVLGLTDFWRSAALSFVTALLQAMPDGRRQSDAVLAGVARRFGVETQVEAAFNTPNMDARRIVDVLVQALMRVDAGRALKHLDVFRALCLLRSQDFGAVGLAHAWLQGYEADPAERTALGFRTPPPAPVEVVRGICWIMALGGPTLIAIDQIDGIIDASRLAGGDGLEPETSLTEVLSAGLLELSIVCDRSMTVVTCLQESWDRLETRGLRSMRERFGQPQALTGMNERAAASALIAGRLAPAYAEAGFTAATPTWPFGEQAIADAAAFGMMPRTLLMRCDAFRRHCLATETVVLCTSLIDANVAPPPPPGTDFDLPAACRAADIAGIDSDEDSWLGQLLRDAFDIYALEDDPDDTLDVASKGEPDQKIPPLHGRLTFIHRDENDRERHVCYRALQHQNAIAFQARLRAALTASGISARIPDRELLIARRGPVPGGAKTKQLFDAFTAAGGRLIDPSDDDLRIFVGLRDLRAQAEADGASDRFERWLRAEQPLLTSALFRTAGLAHAPRTGDGPPEDETMPEPVAPGADAAPEVKGQTSVPRPDAPGGRPEAIPIGNRPTPEAIPVGHRLTPEAPAVTLPLRLLPRHTAIIAGSGSGKTVLLRRLVEEAALAGIPAIVVDPNNDLSRLGQPWPERPAGFGPEDDEKAALYAAGVEVVVWTPGLHAGNPLFLSVLPDFAGLGTDRDERQQAIEMAAETLGPLAGARNALQRGVLADALRRFAETGGGDLTAFMALLADLPDGISQIGNAPRHAQAMADQLHAAIATNPLLRVEGTVLDPRHLFAGPDPARTRISVINLSGLASEAAREDFVNRLQMTLFGWIKKNPSPRGRLYVVDEAQGFLPAQRAAPSLGSGIKLVAQGRKYGLGMIVATQVPKGIHNQVVSNCTTQFLGRQSAPATIAAAQEILSASGGGGGDIGKLKAGEFYFSSEGSGRPAKLRTPLCLSYHPANPPTPEEVVRAARRSGARATDP</sequence>
<evidence type="ECO:0000313" key="3">
    <source>
        <dbReference type="EMBL" id="MET3690901.1"/>
    </source>
</evidence>
<evidence type="ECO:0000259" key="2">
    <source>
        <dbReference type="SMART" id="SM00382"/>
    </source>
</evidence>
<dbReference type="SUPFAM" id="SSF52540">
    <property type="entry name" value="P-loop containing nucleoside triphosphate hydrolases"/>
    <property type="match status" value="2"/>
</dbReference>
<dbReference type="InterPro" id="IPR051162">
    <property type="entry name" value="T4SS_component"/>
</dbReference>
<comment type="caution">
    <text evidence="3">The sequence shown here is derived from an EMBL/GenBank/DDBJ whole genome shotgun (WGS) entry which is preliminary data.</text>
</comment>
<dbReference type="EMBL" id="JBEPMM010000001">
    <property type="protein sequence ID" value="MET3690901.1"/>
    <property type="molecule type" value="Genomic_DNA"/>
</dbReference>
<dbReference type="Pfam" id="PF01935">
    <property type="entry name" value="DUF87"/>
    <property type="match status" value="1"/>
</dbReference>
<dbReference type="InterPro" id="IPR003593">
    <property type="entry name" value="AAA+_ATPase"/>
</dbReference>
<dbReference type="InterPro" id="IPR002789">
    <property type="entry name" value="HerA_central"/>
</dbReference>
<dbReference type="Proteomes" id="UP001549145">
    <property type="component" value="Unassembled WGS sequence"/>
</dbReference>
<reference evidence="3 4" key="1">
    <citation type="submission" date="2024-06" db="EMBL/GenBank/DDBJ databases">
        <title>Genomic Encyclopedia of Type Strains, Phase IV (KMG-IV): sequencing the most valuable type-strain genomes for metagenomic binning, comparative biology and taxonomic classification.</title>
        <authorList>
            <person name="Goeker M."/>
        </authorList>
    </citation>
    <scope>NUCLEOTIDE SEQUENCE [LARGE SCALE GENOMIC DNA]</scope>
    <source>
        <strain evidence="3 4">DSM 21331</strain>
    </source>
</reference>
<dbReference type="PANTHER" id="PTHR30121">
    <property type="entry name" value="UNCHARACTERIZED PROTEIN YJGR-RELATED"/>
    <property type="match status" value="1"/>
</dbReference>
<accession>A0ABV2L292</accession>
<feature type="domain" description="AAA+ ATPase" evidence="2">
    <location>
        <begin position="673"/>
        <end position="983"/>
    </location>
</feature>
<gene>
    <name evidence="3" type="ORF">ABID43_000420</name>
</gene>